<keyword evidence="4" id="KW-1185">Reference proteome</keyword>
<comment type="caution">
    <text evidence="3">The sequence shown here is derived from an EMBL/GenBank/DDBJ whole genome shotgun (WGS) entry which is preliminary data.</text>
</comment>
<evidence type="ECO:0000313" key="4">
    <source>
        <dbReference type="Proteomes" id="UP000298050"/>
    </source>
</evidence>
<organism evidence="3 4">
    <name type="scientific">Mangrovimicrobium sediminis</name>
    <dbReference type="NCBI Taxonomy" id="2562682"/>
    <lineage>
        <taxon>Bacteria</taxon>
        <taxon>Pseudomonadati</taxon>
        <taxon>Pseudomonadota</taxon>
        <taxon>Gammaproteobacteria</taxon>
        <taxon>Cellvibrionales</taxon>
        <taxon>Halieaceae</taxon>
        <taxon>Mangrovimicrobium</taxon>
    </lineage>
</organism>
<accession>A0A4Z0M6R6</accession>
<name>A0A4Z0M6R6_9GAMM</name>
<proteinExistence type="predicted"/>
<keyword evidence="2" id="KW-0732">Signal</keyword>
<dbReference type="OrthoDB" id="5743532at2"/>
<reference evidence="3 4" key="1">
    <citation type="submission" date="2019-04" db="EMBL/GenBank/DDBJ databases">
        <title>Taxonomy of novel Haliea sp. from mangrove soil of West Coast of India.</title>
        <authorList>
            <person name="Verma A."/>
            <person name="Kumar P."/>
            <person name="Krishnamurthi S."/>
        </authorList>
    </citation>
    <scope>NUCLEOTIDE SEQUENCE [LARGE SCALE GENOMIC DNA]</scope>
    <source>
        <strain evidence="3 4">SAOS-164</strain>
    </source>
</reference>
<keyword evidence="1" id="KW-0472">Membrane</keyword>
<dbReference type="AlphaFoldDB" id="A0A4Z0M6R6"/>
<dbReference type="EMBL" id="SRLE01000004">
    <property type="protein sequence ID" value="TGD75100.1"/>
    <property type="molecule type" value="Genomic_DNA"/>
</dbReference>
<feature type="transmembrane region" description="Helical" evidence="1">
    <location>
        <begin position="69"/>
        <end position="91"/>
    </location>
</feature>
<dbReference type="Proteomes" id="UP000298050">
    <property type="component" value="Unassembled WGS sequence"/>
</dbReference>
<sequence length="197" mass="20224">MKKLITGLVAGLGFAQVAYAQNPAFSTIRISWSAGETAAVPTMSVYALALLTALVTLVVYRLTRNQGSLLRMLAPVAALGIGALATVATMLPNSVVAGAPSQPPVLSGGNCSGTATYTATPGLAPPCFVNTCGQPVQVTYTFIDAMDEFGTPITEGNCTFNYFCPGESDRATDGASVPSDGASYGTAYCQEMFAPDS</sequence>
<feature type="chain" id="PRO_5021423606" evidence="2">
    <location>
        <begin position="21"/>
        <end position="197"/>
    </location>
</feature>
<evidence type="ECO:0000313" key="3">
    <source>
        <dbReference type="EMBL" id="TGD75100.1"/>
    </source>
</evidence>
<dbReference type="RefSeq" id="WP_135441241.1">
    <property type="nucleotide sequence ID" value="NZ_SRLE01000004.1"/>
</dbReference>
<keyword evidence="1" id="KW-0812">Transmembrane</keyword>
<keyword evidence="1" id="KW-1133">Transmembrane helix</keyword>
<feature type="signal peptide" evidence="2">
    <location>
        <begin position="1"/>
        <end position="20"/>
    </location>
</feature>
<feature type="transmembrane region" description="Helical" evidence="1">
    <location>
        <begin position="44"/>
        <end position="62"/>
    </location>
</feature>
<evidence type="ECO:0000256" key="2">
    <source>
        <dbReference type="SAM" id="SignalP"/>
    </source>
</evidence>
<gene>
    <name evidence="3" type="ORF">E4634_03575</name>
</gene>
<evidence type="ECO:0000256" key="1">
    <source>
        <dbReference type="SAM" id="Phobius"/>
    </source>
</evidence>
<dbReference type="NCBIfam" id="NF033207">
    <property type="entry name" value="midcut_by_XrtH"/>
    <property type="match status" value="1"/>
</dbReference>
<protein>
    <submittedName>
        <fullName evidence="3">Midcut-by-XrtH protein</fullName>
    </submittedName>
</protein>